<dbReference type="OrthoDB" id="6380108at2759"/>
<feature type="signal peptide" evidence="3">
    <location>
        <begin position="1"/>
        <end position="28"/>
    </location>
</feature>
<feature type="region of interest" description="Disordered" evidence="1">
    <location>
        <begin position="140"/>
        <end position="192"/>
    </location>
</feature>
<accession>A0A8R2ACJ8</accession>
<keyword evidence="3" id="KW-0732">Signal</keyword>
<feature type="chain" id="PRO_5035941015" evidence="3">
    <location>
        <begin position="29"/>
        <end position="404"/>
    </location>
</feature>
<dbReference type="AlphaFoldDB" id="A0A8R2ACJ8"/>
<reference evidence="4" key="2">
    <citation type="submission" date="2022-06" db="UniProtKB">
        <authorList>
            <consortium name="EnsemblMetazoa"/>
        </authorList>
    </citation>
    <scope>IDENTIFICATION</scope>
</reference>
<reference evidence="5" key="1">
    <citation type="submission" date="2010-06" db="EMBL/GenBank/DDBJ databases">
        <authorList>
            <person name="Jiang H."/>
            <person name="Abraham K."/>
            <person name="Ali S."/>
            <person name="Alsbrooks S.L."/>
            <person name="Anim B.N."/>
            <person name="Anosike U.S."/>
            <person name="Attaway T."/>
            <person name="Bandaranaike D.P."/>
            <person name="Battles P.K."/>
            <person name="Bell S.N."/>
            <person name="Bell A.V."/>
            <person name="Beltran B."/>
            <person name="Bickham C."/>
            <person name="Bustamante Y."/>
            <person name="Caleb T."/>
            <person name="Canada A."/>
            <person name="Cardenas V."/>
            <person name="Carter K."/>
            <person name="Chacko J."/>
            <person name="Chandrabose M.N."/>
            <person name="Chavez D."/>
            <person name="Chavez A."/>
            <person name="Chen L."/>
            <person name="Chu H.-S."/>
            <person name="Claassen K.J."/>
            <person name="Cockrell R."/>
            <person name="Collins M."/>
            <person name="Cooper J.A."/>
            <person name="Cree A."/>
            <person name="Curry S.M."/>
            <person name="Da Y."/>
            <person name="Dao M.D."/>
            <person name="Das B."/>
            <person name="Davila M.-L."/>
            <person name="Davy-Carroll L."/>
            <person name="Denson S."/>
            <person name="Dinh H."/>
            <person name="Ebong V.E."/>
            <person name="Edwards J.R."/>
            <person name="Egan A."/>
            <person name="El-Daye J."/>
            <person name="Escobedo L."/>
            <person name="Fernandez S."/>
            <person name="Fernando P.R."/>
            <person name="Flagg N."/>
            <person name="Forbes L.D."/>
            <person name="Fowler R.G."/>
            <person name="Fu Q."/>
            <person name="Gabisi R.A."/>
            <person name="Ganer J."/>
            <person name="Garbino Pronczuk A."/>
            <person name="Garcia R.M."/>
            <person name="Garner T."/>
            <person name="Garrett T.E."/>
            <person name="Gonzalez D.A."/>
            <person name="Hamid H."/>
            <person name="Hawkins E.S."/>
            <person name="Hirani K."/>
            <person name="Hogues M.E."/>
            <person name="Hollins B."/>
            <person name="Hsiao C.-H."/>
            <person name="Jabil R."/>
            <person name="James M.L."/>
            <person name="Jhangiani S.N."/>
            <person name="Johnson B."/>
            <person name="Johnson Q."/>
            <person name="Joshi V."/>
            <person name="Kalu J.B."/>
            <person name="Kam C."/>
            <person name="Kashfia A."/>
            <person name="Keebler J."/>
            <person name="Kisamo H."/>
            <person name="Kovar C.L."/>
            <person name="Lago L.A."/>
            <person name="Lai C.-Y."/>
            <person name="Laidlaw J."/>
            <person name="Lara F."/>
            <person name="Le T.-K."/>
            <person name="Lee S.L."/>
            <person name="Legall F.H."/>
            <person name="Lemon S.J."/>
            <person name="Lewis L.R."/>
            <person name="Li B."/>
            <person name="Liu Y."/>
            <person name="Liu Y.-S."/>
            <person name="Lopez J."/>
            <person name="Lozado R.J."/>
            <person name="Lu J."/>
            <person name="Madu R.C."/>
            <person name="Maheshwari M."/>
            <person name="Maheshwari R."/>
            <person name="Malloy K."/>
            <person name="Martinez E."/>
            <person name="Mathew T."/>
            <person name="Mercado I.C."/>
            <person name="Mercado C."/>
            <person name="Meyer B."/>
            <person name="Montgomery K."/>
            <person name="Morgan M.B."/>
            <person name="Munidasa M."/>
            <person name="Nazareth L.V."/>
            <person name="Nelson J."/>
            <person name="Ng B.M."/>
            <person name="Nguyen N.B."/>
            <person name="Nguyen P.Q."/>
            <person name="Nguyen T."/>
            <person name="Obregon M."/>
            <person name="Okwuonu G.O."/>
            <person name="Onwere C.G."/>
            <person name="Orozco G."/>
            <person name="Parra A."/>
            <person name="Patel S."/>
            <person name="Patil S."/>
            <person name="Perez A."/>
            <person name="Perez Y."/>
            <person name="Pham C."/>
            <person name="Primus E.L."/>
            <person name="Pu L.-L."/>
            <person name="Puazo M."/>
            <person name="Qin X."/>
            <person name="Quiroz J.B."/>
            <person name="Reese J."/>
            <person name="Richards S."/>
            <person name="Rives C.M."/>
            <person name="Robberts R."/>
            <person name="Ruiz S.J."/>
            <person name="Ruiz M.J."/>
            <person name="Santibanez J."/>
            <person name="Schneider B.W."/>
            <person name="Sisson I."/>
            <person name="Smith M."/>
            <person name="Sodergren E."/>
            <person name="Song X.-Z."/>
            <person name="Song B.B."/>
            <person name="Summersgill H."/>
            <person name="Thelus R."/>
            <person name="Thornton R.D."/>
            <person name="Trejos Z.Y."/>
            <person name="Usmani K."/>
            <person name="Vattathil S."/>
            <person name="Villasana D."/>
            <person name="Walker D.L."/>
            <person name="Wang S."/>
            <person name="Wang K."/>
            <person name="White C.S."/>
            <person name="Williams A.C."/>
            <person name="Williamson J."/>
            <person name="Wilson K."/>
            <person name="Woghiren I.O."/>
            <person name="Woodworth J.R."/>
            <person name="Worley K.C."/>
            <person name="Wright R.A."/>
            <person name="Wu W."/>
            <person name="Young L."/>
            <person name="Zhang L."/>
            <person name="Zhang J."/>
            <person name="Zhu Y."/>
            <person name="Muzny D.M."/>
            <person name="Weinstock G."/>
            <person name="Gibbs R.A."/>
        </authorList>
    </citation>
    <scope>NUCLEOTIDE SEQUENCE [LARGE SCALE GENOMIC DNA]</scope>
    <source>
        <strain evidence="5">LSR1</strain>
    </source>
</reference>
<keyword evidence="2" id="KW-0812">Transmembrane</keyword>
<evidence type="ECO:0000256" key="3">
    <source>
        <dbReference type="SAM" id="SignalP"/>
    </source>
</evidence>
<name>A0A8R2ACJ8_ACYPI</name>
<evidence type="ECO:0000313" key="5">
    <source>
        <dbReference type="Proteomes" id="UP000007819"/>
    </source>
</evidence>
<evidence type="ECO:0000256" key="2">
    <source>
        <dbReference type="SAM" id="Phobius"/>
    </source>
</evidence>
<proteinExistence type="predicted"/>
<dbReference type="EnsemblMetazoa" id="XM_001947883.5">
    <property type="protein sequence ID" value="XP_001947918.2"/>
    <property type="gene ID" value="LOC100158728"/>
</dbReference>
<keyword evidence="2" id="KW-1133">Transmembrane helix</keyword>
<dbReference type="KEGG" id="api:100158728"/>
<feature type="compositionally biased region" description="Polar residues" evidence="1">
    <location>
        <begin position="232"/>
        <end position="241"/>
    </location>
</feature>
<dbReference type="Proteomes" id="UP000007819">
    <property type="component" value="Chromosome X"/>
</dbReference>
<sequence>MTKMFCKTVRTTVLYVFTVVQLLPLISTAVGSGTSQTTAPSGAEFLHSVIGNMQRPTRKVFNERIDVEEYIPNDVPYTPPANEINLLSKQPFHFNNQANNAQADVTKNQIGSLISQIAPQFLKNEFAESQNRIVTQVAPQQFNPGSTSPQQFNPAPNGPQQFNPAPNGPQQFNSAPNGPQQFNSAPNSPQNIIDAITSDTAQRPPDGMISGYNYFFYPLDNNALQQVQNGNGNQMAQTTAMSEPEKPDNQAATKPRVQPLFVAMAGFVGVAVVFLSALMFVPILPIHALTSKAALKRAPEELASLTKLVAESIDGKDCSERIACEVGRAMRSMRVGNKPIRMMEIILPPAVAKQLAQIRRSATKKEQCHFIMCKKTEGTLHLVAKLKKTHHNKTIHDVKEIFNI</sequence>
<keyword evidence="5" id="KW-1185">Reference proteome</keyword>
<evidence type="ECO:0000313" key="4">
    <source>
        <dbReference type="EnsemblMetazoa" id="XP_001947918.2"/>
    </source>
</evidence>
<feature type="region of interest" description="Disordered" evidence="1">
    <location>
        <begin position="232"/>
        <end position="252"/>
    </location>
</feature>
<keyword evidence="2" id="KW-0472">Membrane</keyword>
<dbReference type="RefSeq" id="XP_001947918.2">
    <property type="nucleotide sequence ID" value="XM_001947883.4"/>
</dbReference>
<evidence type="ECO:0000256" key="1">
    <source>
        <dbReference type="SAM" id="MobiDB-lite"/>
    </source>
</evidence>
<feature type="transmembrane region" description="Helical" evidence="2">
    <location>
        <begin position="260"/>
        <end position="286"/>
    </location>
</feature>
<dbReference type="GeneID" id="100158728"/>
<organism evidence="4 5">
    <name type="scientific">Acyrthosiphon pisum</name>
    <name type="common">Pea aphid</name>
    <dbReference type="NCBI Taxonomy" id="7029"/>
    <lineage>
        <taxon>Eukaryota</taxon>
        <taxon>Metazoa</taxon>
        <taxon>Ecdysozoa</taxon>
        <taxon>Arthropoda</taxon>
        <taxon>Hexapoda</taxon>
        <taxon>Insecta</taxon>
        <taxon>Pterygota</taxon>
        <taxon>Neoptera</taxon>
        <taxon>Paraneoptera</taxon>
        <taxon>Hemiptera</taxon>
        <taxon>Sternorrhyncha</taxon>
        <taxon>Aphidomorpha</taxon>
        <taxon>Aphidoidea</taxon>
        <taxon>Aphididae</taxon>
        <taxon>Macrosiphini</taxon>
        <taxon>Acyrthosiphon</taxon>
    </lineage>
</organism>
<protein>
    <submittedName>
        <fullName evidence="4">Uncharacterized protein</fullName>
    </submittedName>
</protein>